<dbReference type="CDD" id="cd01949">
    <property type="entry name" value="GGDEF"/>
    <property type="match status" value="1"/>
</dbReference>
<dbReference type="PROSITE" id="PS50887">
    <property type="entry name" value="GGDEF"/>
    <property type="match status" value="1"/>
</dbReference>
<protein>
    <submittedName>
        <fullName evidence="3">Diguanylate cyclase (GGDEF)-like protein</fullName>
    </submittedName>
</protein>
<keyword evidence="4" id="KW-1185">Reference proteome</keyword>
<organism evidence="3 4">
    <name type="scientific">Actinokineospora cianjurensis</name>
    <dbReference type="NCBI Taxonomy" id="585224"/>
    <lineage>
        <taxon>Bacteria</taxon>
        <taxon>Bacillati</taxon>
        <taxon>Actinomycetota</taxon>
        <taxon>Actinomycetes</taxon>
        <taxon>Pseudonocardiales</taxon>
        <taxon>Pseudonocardiaceae</taxon>
        <taxon>Actinokineospora</taxon>
    </lineage>
</organism>
<evidence type="ECO:0000259" key="2">
    <source>
        <dbReference type="PROSITE" id="PS50887"/>
    </source>
</evidence>
<gene>
    <name evidence="3" type="ORF">CLV68_5983</name>
</gene>
<dbReference type="Pfam" id="PF00990">
    <property type="entry name" value="GGDEF"/>
    <property type="match status" value="1"/>
</dbReference>
<dbReference type="InterPro" id="IPR052155">
    <property type="entry name" value="Biofilm_reg_signaling"/>
</dbReference>
<dbReference type="SUPFAM" id="SSF55073">
    <property type="entry name" value="Nucleotide cyclase"/>
    <property type="match status" value="1"/>
</dbReference>
<dbReference type="NCBIfam" id="TIGR00254">
    <property type="entry name" value="GGDEF"/>
    <property type="match status" value="1"/>
</dbReference>
<evidence type="ECO:0000313" key="4">
    <source>
        <dbReference type="Proteomes" id="UP000282454"/>
    </source>
</evidence>
<dbReference type="Gene3D" id="3.30.70.270">
    <property type="match status" value="1"/>
</dbReference>
<dbReference type="Proteomes" id="UP000282454">
    <property type="component" value="Unassembled WGS sequence"/>
</dbReference>
<feature type="coiled-coil region" evidence="1">
    <location>
        <begin position="25"/>
        <end position="52"/>
    </location>
</feature>
<keyword evidence="1" id="KW-0175">Coiled coil</keyword>
<dbReference type="PANTHER" id="PTHR44757:SF2">
    <property type="entry name" value="BIOFILM ARCHITECTURE MAINTENANCE PROTEIN MBAA"/>
    <property type="match status" value="1"/>
</dbReference>
<sequence length="260" mass="28498">MVFDRSHVLLTTAIAATHLAALRGDRRTRATLTRLNAENQRLREENERLRRDPVTGSLLRLAWTDAAQQALRTLRAPALLLLDINNLKPVNDLLGHAAGDDLLREIVLRLQTLIGPHALIGRLGGDEFAVLLDLPRGNWRDYLQTVVNACAVEVGGLRCGAAFGAARPIDVATRGTGRHHDSAPDAALRHHLDRLLHAADLAMYRAKRRCHDHGLATFLACYGPQDATVPGRLTPAVARVRDHGSQSVVPFHSRSTAHET</sequence>
<evidence type="ECO:0000256" key="1">
    <source>
        <dbReference type="SAM" id="Coils"/>
    </source>
</evidence>
<reference evidence="3 4" key="1">
    <citation type="submission" date="2018-10" db="EMBL/GenBank/DDBJ databases">
        <title>Genomic Encyclopedia of Archaeal and Bacterial Type Strains, Phase II (KMG-II): from individual species to whole genera.</title>
        <authorList>
            <person name="Goeker M."/>
        </authorList>
    </citation>
    <scope>NUCLEOTIDE SEQUENCE [LARGE SCALE GENOMIC DNA]</scope>
    <source>
        <strain evidence="3 4">DSM 45657</strain>
    </source>
</reference>
<dbReference type="SMART" id="SM00267">
    <property type="entry name" value="GGDEF"/>
    <property type="match status" value="1"/>
</dbReference>
<name>A0A421AX69_9PSEU</name>
<proteinExistence type="predicted"/>
<dbReference type="InterPro" id="IPR000160">
    <property type="entry name" value="GGDEF_dom"/>
</dbReference>
<evidence type="ECO:0000313" key="3">
    <source>
        <dbReference type="EMBL" id="RLK54433.1"/>
    </source>
</evidence>
<dbReference type="AlphaFoldDB" id="A0A421AX69"/>
<accession>A0A421AX69</accession>
<dbReference type="InterPro" id="IPR043128">
    <property type="entry name" value="Rev_trsase/Diguanyl_cyclase"/>
</dbReference>
<dbReference type="InterPro" id="IPR029787">
    <property type="entry name" value="Nucleotide_cyclase"/>
</dbReference>
<dbReference type="EMBL" id="RCDD01000007">
    <property type="protein sequence ID" value="RLK54433.1"/>
    <property type="molecule type" value="Genomic_DNA"/>
</dbReference>
<dbReference type="PANTHER" id="PTHR44757">
    <property type="entry name" value="DIGUANYLATE CYCLASE DGCP"/>
    <property type="match status" value="1"/>
</dbReference>
<dbReference type="OrthoDB" id="23692at2"/>
<feature type="domain" description="GGDEF" evidence="2">
    <location>
        <begin position="75"/>
        <end position="220"/>
    </location>
</feature>
<dbReference type="RefSeq" id="WP_121394290.1">
    <property type="nucleotide sequence ID" value="NZ_RCDD01000007.1"/>
</dbReference>
<comment type="caution">
    <text evidence="3">The sequence shown here is derived from an EMBL/GenBank/DDBJ whole genome shotgun (WGS) entry which is preliminary data.</text>
</comment>